<feature type="compositionally biased region" description="Low complexity" evidence="1">
    <location>
        <begin position="1"/>
        <end position="22"/>
    </location>
</feature>
<evidence type="ECO:0000313" key="3">
    <source>
        <dbReference type="WBParaSite" id="maker-unitig_36652-snap-gene-0.2-mRNA-1"/>
    </source>
</evidence>
<evidence type="ECO:0000256" key="1">
    <source>
        <dbReference type="SAM" id="MobiDB-lite"/>
    </source>
</evidence>
<dbReference type="InterPro" id="IPR043593">
    <property type="entry name" value="ASAP"/>
</dbReference>
<reference evidence="3" key="1">
    <citation type="submission" date="2016-11" db="UniProtKB">
        <authorList>
            <consortium name="WormBaseParasite"/>
        </authorList>
    </citation>
    <scope>IDENTIFICATION</scope>
</reference>
<dbReference type="InterPro" id="IPR002110">
    <property type="entry name" value="Ankyrin_rpt"/>
</dbReference>
<dbReference type="InterPro" id="IPR036770">
    <property type="entry name" value="Ankyrin_rpt-contain_sf"/>
</dbReference>
<dbReference type="Gene3D" id="1.25.40.950">
    <property type="match status" value="1"/>
</dbReference>
<feature type="region of interest" description="Disordered" evidence="1">
    <location>
        <begin position="256"/>
        <end position="282"/>
    </location>
</feature>
<dbReference type="PANTHER" id="PTHR45854">
    <property type="entry name" value="ASAP FAMILY MEMBER"/>
    <property type="match status" value="1"/>
</dbReference>
<dbReference type="WBParaSite" id="maker-unitig_36652-snap-gene-0.2-mRNA-1">
    <property type="protein sequence ID" value="maker-unitig_36652-snap-gene-0.2-mRNA-1"/>
    <property type="gene ID" value="maker-unitig_36652-snap-gene-0.2"/>
</dbReference>
<proteinExistence type="predicted"/>
<dbReference type="SUPFAM" id="SSF48403">
    <property type="entry name" value="Ankyrin repeat"/>
    <property type="match status" value="1"/>
</dbReference>
<dbReference type="GO" id="GO:0005096">
    <property type="term" value="F:GTPase activator activity"/>
    <property type="evidence" value="ECO:0007669"/>
    <property type="project" value="InterPro"/>
</dbReference>
<dbReference type="AlphaFoldDB" id="A0A1I8FKH3"/>
<sequence>QSNSEAAASSSSFPSRPRASNSTVPSKRRSGGGGGAVSHRRGAGRSVEAADAVVSGVGVAFVVAPSLGCRCRLRQERSCIQRGIRDRGAATNGRVGFELRPCSSSSNDCSQFGRVQHDWLEQAAQQPEPRKTAAPGPANQQRRSSNIWLYKPIRAKWTRLTGCVFSPLWRLVLRLSGVGNAPPPSSAGSGAVGAAFWLCGCRRSTRVARQENFRASYVLRGGLTLFIRARVTGPTCTCKIGYLMKRSEGKVKRVWQKRRRHRRRRQIPAYHDRPDESKPPVSPIAAHAVRCDNRREDRSKRAFRLISKQQLMDTRKIFIRAKYVDRCYVFHTVETSSDSPDSVGGLQSLKSDLLKAVRHQNMPLLLQAFAEGCDLLAQYSNGETAVHILLREGDESICLAIVDFILQNSPASALKRATVSTGETLLHYCVNYNRPDCLKLCLRTSLSASAVARNHAGLTAADICEQLSFPICAD</sequence>
<dbReference type="PANTHER" id="PTHR45854:SF3">
    <property type="entry name" value="ARFGAP WITH SH3 DOMAIN, ANK REPEAT AND PH DOMAIN-CONTAINING PROTEIN"/>
    <property type="match status" value="1"/>
</dbReference>
<feature type="compositionally biased region" description="Basic residues" evidence="1">
    <location>
        <begin position="256"/>
        <end position="266"/>
    </location>
</feature>
<protein>
    <submittedName>
        <fullName evidence="3">ANK_REP_REGION domain-containing protein</fullName>
    </submittedName>
</protein>
<keyword evidence="2" id="KW-1185">Reference proteome</keyword>
<organism evidence="2 3">
    <name type="scientific">Macrostomum lignano</name>
    <dbReference type="NCBI Taxonomy" id="282301"/>
    <lineage>
        <taxon>Eukaryota</taxon>
        <taxon>Metazoa</taxon>
        <taxon>Spiralia</taxon>
        <taxon>Lophotrochozoa</taxon>
        <taxon>Platyhelminthes</taxon>
        <taxon>Rhabditophora</taxon>
        <taxon>Macrostomorpha</taxon>
        <taxon>Macrostomida</taxon>
        <taxon>Macrostomidae</taxon>
        <taxon>Macrostomum</taxon>
    </lineage>
</organism>
<dbReference type="Proteomes" id="UP000095280">
    <property type="component" value="Unplaced"/>
</dbReference>
<feature type="region of interest" description="Disordered" evidence="1">
    <location>
        <begin position="1"/>
        <end position="43"/>
    </location>
</feature>
<accession>A0A1I8FKH3</accession>
<dbReference type="Pfam" id="PF00023">
    <property type="entry name" value="Ank"/>
    <property type="match status" value="1"/>
</dbReference>
<name>A0A1I8FKH3_9PLAT</name>
<evidence type="ECO:0000313" key="2">
    <source>
        <dbReference type="Proteomes" id="UP000095280"/>
    </source>
</evidence>